<keyword evidence="2" id="KW-0808">Transferase</keyword>
<dbReference type="Gene3D" id="3.40.630.30">
    <property type="match status" value="1"/>
</dbReference>
<evidence type="ECO:0000313" key="4">
    <source>
        <dbReference type="Proteomes" id="UP000189059"/>
    </source>
</evidence>
<dbReference type="SUPFAM" id="SSF55729">
    <property type="entry name" value="Acyl-CoA N-acyltransferases (Nat)"/>
    <property type="match status" value="1"/>
</dbReference>
<feature type="domain" description="N-acetyltransferase" evidence="1">
    <location>
        <begin position="8"/>
        <end position="163"/>
    </location>
</feature>
<proteinExistence type="predicted"/>
<dbReference type="AlphaFoldDB" id="A0A1B2E7L5"/>
<dbReference type="PROSITE" id="PS51186">
    <property type="entry name" value="GNAT"/>
    <property type="match status" value="1"/>
</dbReference>
<dbReference type="InterPro" id="IPR016181">
    <property type="entry name" value="Acyl_CoA_acyltransferase"/>
</dbReference>
<gene>
    <name evidence="3" type="ORF">BBD40_08395</name>
    <name evidence="2" type="ORF">BBD41_27245</name>
</gene>
<dbReference type="CDD" id="cd04301">
    <property type="entry name" value="NAT_SF"/>
    <property type="match status" value="1"/>
</dbReference>
<dbReference type="EMBL" id="CP016809">
    <property type="protein sequence ID" value="ANY75973.1"/>
    <property type="molecule type" value="Genomic_DNA"/>
</dbReference>
<dbReference type="Proteomes" id="UP000189059">
    <property type="component" value="Unassembled WGS sequence"/>
</dbReference>
<organism evidence="2">
    <name type="scientific">Paenibacillus ihbetae</name>
    <dbReference type="NCBI Taxonomy" id="1870820"/>
    <lineage>
        <taxon>Bacteria</taxon>
        <taxon>Bacillati</taxon>
        <taxon>Bacillota</taxon>
        <taxon>Bacilli</taxon>
        <taxon>Bacillales</taxon>
        <taxon>Paenibacillaceae</taxon>
        <taxon>Paenibacillus</taxon>
    </lineage>
</organism>
<dbReference type="RefSeq" id="WP_077566681.1">
    <property type="nucleotide sequence ID" value="NZ_CP016809.1"/>
</dbReference>
<name>A0A1B2E7L5_9BACL</name>
<protein>
    <submittedName>
        <fullName evidence="2">GNAT family N-acetyltransferase</fullName>
    </submittedName>
</protein>
<sequence length="182" mass="21100">MHIVTERLIIREFVENDWNQVLAYTADPVVMKYIPGGVFTEEKAKQFVLLHQGKNAKNYAVTLREGQALIGHIVFHPWFGEHTYEIGWVFHPGYQRNGYATEAAASTLKFAFCNLGLHRVVATCQPENIASYKVMEKIGMRREGHFIQCIPIEDATWWDEYYYAVLKAEWVLRSSRNGRDTE</sequence>
<evidence type="ECO:0000313" key="2">
    <source>
        <dbReference type="EMBL" id="ANY75973.1"/>
    </source>
</evidence>
<dbReference type="PANTHER" id="PTHR43792">
    <property type="entry name" value="GNAT FAMILY, PUTATIVE (AFU_ORTHOLOGUE AFUA_3G00765)-RELATED-RELATED"/>
    <property type="match status" value="1"/>
</dbReference>
<dbReference type="PANTHER" id="PTHR43792:SF5">
    <property type="entry name" value="RIBOSOMAL-PROTEIN-SERINE ACETYLTRANSFERASE"/>
    <property type="match status" value="1"/>
</dbReference>
<dbReference type="KEGG" id="pib:BBD41_27245"/>
<reference evidence="2" key="1">
    <citation type="submission" date="2016-08" db="EMBL/GenBank/DDBJ databases">
        <title>Complete Genome Seqeunce of Paenibacillus sp. nov. IHBB 9852 from high altitute lake of Indian trans-Himalayas.</title>
        <authorList>
            <person name="Kiran S."/>
            <person name="Swarnkar M.K."/>
            <person name="Rana A."/>
            <person name="Tewari R."/>
            <person name="Gulati A."/>
        </authorList>
    </citation>
    <scope>NUCLEOTIDE SEQUENCE [LARGE SCALE GENOMIC DNA]</scope>
    <source>
        <strain evidence="2">IHBB 9852</strain>
    </source>
</reference>
<keyword evidence="4" id="KW-1185">Reference proteome</keyword>
<dbReference type="Pfam" id="PF13302">
    <property type="entry name" value="Acetyltransf_3"/>
    <property type="match status" value="1"/>
</dbReference>
<evidence type="ECO:0000313" key="3">
    <source>
        <dbReference type="EMBL" id="OOC61872.1"/>
    </source>
</evidence>
<dbReference type="OrthoDB" id="9785602at2"/>
<dbReference type="GO" id="GO:0016747">
    <property type="term" value="F:acyltransferase activity, transferring groups other than amino-acyl groups"/>
    <property type="evidence" value="ECO:0007669"/>
    <property type="project" value="InterPro"/>
</dbReference>
<dbReference type="InterPro" id="IPR051531">
    <property type="entry name" value="N-acetyltransferase"/>
</dbReference>
<dbReference type="EMBL" id="MRVI01000001">
    <property type="protein sequence ID" value="OOC61872.1"/>
    <property type="molecule type" value="Genomic_DNA"/>
</dbReference>
<dbReference type="InterPro" id="IPR000182">
    <property type="entry name" value="GNAT_dom"/>
</dbReference>
<accession>A0A1B2E7L5</accession>
<evidence type="ECO:0000259" key="1">
    <source>
        <dbReference type="PROSITE" id="PS51186"/>
    </source>
</evidence>
<reference evidence="3 4" key="2">
    <citation type="submission" date="2016-12" db="EMBL/GenBank/DDBJ databases">
        <title>Genome sequencing and description of Paenibacillus sp. nov. from high altitude lake in the Indian Trans- Himalayas.</title>
        <authorList>
            <person name="Kiran S."/>
            <person name="Swarnkar M.K."/>
            <person name="Rana A."/>
            <person name="Tewari R."/>
            <person name="Gulati A."/>
        </authorList>
    </citation>
    <scope>NUCLEOTIDE SEQUENCE [LARGE SCALE GENOMIC DNA]</scope>
    <source>
        <strain evidence="3 4">IHBB 9951</strain>
    </source>
</reference>